<gene>
    <name evidence="2" type="ORF">F8568_032040</name>
</gene>
<accession>A0A6I4MLR6</accession>
<dbReference type="PANTHER" id="PTHR36151:SF3">
    <property type="entry name" value="ER-BOUND OXYGENASE MPAB_MPAB'_RUBBER OXYGENASE CATALYTIC DOMAIN-CONTAINING PROTEIN"/>
    <property type="match status" value="1"/>
</dbReference>
<reference evidence="2" key="1">
    <citation type="submission" date="2019-12" db="EMBL/GenBank/DDBJ databases">
        <title>Actinomadura physcomitrii sp. nov., a novel actinomycete isolated from moss [Physcomitrium sphaericum (Ludw) Fuernr].</title>
        <authorList>
            <person name="Zhuang X."/>
        </authorList>
    </citation>
    <scope>NUCLEOTIDE SEQUENCE [LARGE SCALE GENOMIC DNA]</scope>
    <source>
        <strain evidence="2">LD22</strain>
    </source>
</reference>
<dbReference type="EMBL" id="WBMS02000032">
    <property type="protein sequence ID" value="MWA04917.1"/>
    <property type="molecule type" value="Genomic_DNA"/>
</dbReference>
<evidence type="ECO:0000259" key="1">
    <source>
        <dbReference type="Pfam" id="PF09995"/>
    </source>
</evidence>
<dbReference type="PANTHER" id="PTHR36151">
    <property type="entry name" value="BLR2777 PROTEIN"/>
    <property type="match status" value="1"/>
</dbReference>
<dbReference type="Pfam" id="PF09995">
    <property type="entry name" value="MPAB_Lcp_cat"/>
    <property type="match status" value="1"/>
</dbReference>
<keyword evidence="3" id="KW-1185">Reference proteome</keyword>
<sequence length="311" mass="33278">MGLRERIVEAVEEISGRHDQQGLYGGPAGDPGLTGPGSVSWEVNGDLGAVAAAGTAAIVLEILHPSVIAGVEEHSSYREDPFRRARSTMGYVLGTTFGNTEAATRLIGTVKKIHGQVTGARPDGVAYRALDPELIAWVHTCIPWMIMTAFERFNRALSPAERNRYLAEQAVIGRMAGADTVPVTTAELAEFVAAVRPRLAVTEQTRDFLEFLQTVPSDGRPSWPVGAAVHRLTTAQAHFNVRAGMSLAPPWARRLTGLDLSPAMRSLAAMPYLGANARMIRWAFDVPPHVAMARRRALGAGRGAVAVAADG</sequence>
<feature type="domain" description="ER-bound oxygenase mpaB/mpaB'/Rubber oxygenase catalytic" evidence="1">
    <location>
        <begin position="41"/>
        <end position="281"/>
    </location>
</feature>
<name>A0A6I4MLR6_9ACTN</name>
<protein>
    <submittedName>
        <fullName evidence="2">DUF2236 domain-containing protein</fullName>
    </submittedName>
</protein>
<evidence type="ECO:0000313" key="2">
    <source>
        <dbReference type="EMBL" id="MWA04917.1"/>
    </source>
</evidence>
<dbReference type="Proteomes" id="UP000462055">
    <property type="component" value="Unassembled WGS sequence"/>
</dbReference>
<dbReference type="RefSeq" id="WP_151597424.1">
    <property type="nucleotide sequence ID" value="NZ_WBMS02000032.1"/>
</dbReference>
<comment type="caution">
    <text evidence="2">The sequence shown here is derived from an EMBL/GenBank/DDBJ whole genome shotgun (WGS) entry which is preliminary data.</text>
</comment>
<proteinExistence type="predicted"/>
<dbReference type="InterPro" id="IPR018713">
    <property type="entry name" value="MPAB/Lcp_cat_dom"/>
</dbReference>
<dbReference type="GO" id="GO:0016491">
    <property type="term" value="F:oxidoreductase activity"/>
    <property type="evidence" value="ECO:0007669"/>
    <property type="project" value="InterPro"/>
</dbReference>
<organism evidence="2 3">
    <name type="scientific">Actinomadura physcomitrii</name>
    <dbReference type="NCBI Taxonomy" id="2650748"/>
    <lineage>
        <taxon>Bacteria</taxon>
        <taxon>Bacillati</taxon>
        <taxon>Actinomycetota</taxon>
        <taxon>Actinomycetes</taxon>
        <taxon>Streptosporangiales</taxon>
        <taxon>Thermomonosporaceae</taxon>
        <taxon>Actinomadura</taxon>
    </lineage>
</organism>
<dbReference type="AlphaFoldDB" id="A0A6I4MLR6"/>
<evidence type="ECO:0000313" key="3">
    <source>
        <dbReference type="Proteomes" id="UP000462055"/>
    </source>
</evidence>